<proteinExistence type="predicted"/>
<evidence type="ECO:0000313" key="3">
    <source>
        <dbReference type="Proteomes" id="UP001066276"/>
    </source>
</evidence>
<dbReference type="EMBL" id="JANPWB010000003">
    <property type="protein sequence ID" value="KAJ1202884.1"/>
    <property type="molecule type" value="Genomic_DNA"/>
</dbReference>
<feature type="compositionally biased region" description="Basic and acidic residues" evidence="1">
    <location>
        <begin position="7"/>
        <end position="32"/>
    </location>
</feature>
<gene>
    <name evidence="2" type="ORF">NDU88_006679</name>
</gene>
<evidence type="ECO:0000313" key="2">
    <source>
        <dbReference type="EMBL" id="KAJ1202884.1"/>
    </source>
</evidence>
<evidence type="ECO:0000256" key="1">
    <source>
        <dbReference type="SAM" id="MobiDB-lite"/>
    </source>
</evidence>
<feature type="compositionally biased region" description="Basic and acidic residues" evidence="1">
    <location>
        <begin position="44"/>
        <end position="63"/>
    </location>
</feature>
<reference evidence="2" key="1">
    <citation type="journal article" date="2022" name="bioRxiv">
        <title>Sequencing and chromosome-scale assembly of the giantPleurodeles waltlgenome.</title>
        <authorList>
            <person name="Brown T."/>
            <person name="Elewa A."/>
            <person name="Iarovenko S."/>
            <person name="Subramanian E."/>
            <person name="Araus A.J."/>
            <person name="Petzold A."/>
            <person name="Susuki M."/>
            <person name="Suzuki K.-i.T."/>
            <person name="Hayashi T."/>
            <person name="Toyoda A."/>
            <person name="Oliveira C."/>
            <person name="Osipova E."/>
            <person name="Leigh N.D."/>
            <person name="Simon A."/>
            <person name="Yun M.H."/>
        </authorList>
    </citation>
    <scope>NUCLEOTIDE SEQUENCE</scope>
    <source>
        <strain evidence="2">20211129_DDA</strain>
        <tissue evidence="2">Liver</tissue>
    </source>
</reference>
<organism evidence="2 3">
    <name type="scientific">Pleurodeles waltl</name>
    <name type="common">Iberian ribbed newt</name>
    <dbReference type="NCBI Taxonomy" id="8319"/>
    <lineage>
        <taxon>Eukaryota</taxon>
        <taxon>Metazoa</taxon>
        <taxon>Chordata</taxon>
        <taxon>Craniata</taxon>
        <taxon>Vertebrata</taxon>
        <taxon>Euteleostomi</taxon>
        <taxon>Amphibia</taxon>
        <taxon>Batrachia</taxon>
        <taxon>Caudata</taxon>
        <taxon>Salamandroidea</taxon>
        <taxon>Salamandridae</taxon>
        <taxon>Pleurodelinae</taxon>
        <taxon>Pleurodeles</taxon>
    </lineage>
</organism>
<accession>A0AAV7VS32</accession>
<feature type="region of interest" description="Disordered" evidence="1">
    <location>
        <begin position="1"/>
        <end position="63"/>
    </location>
</feature>
<dbReference type="AlphaFoldDB" id="A0AAV7VS32"/>
<comment type="caution">
    <text evidence="2">The sequence shown here is derived from an EMBL/GenBank/DDBJ whole genome shotgun (WGS) entry which is preliminary data.</text>
</comment>
<dbReference type="Proteomes" id="UP001066276">
    <property type="component" value="Chromosome 2_1"/>
</dbReference>
<protein>
    <submittedName>
        <fullName evidence="2">Uncharacterized protein</fullName>
    </submittedName>
</protein>
<sequence>MKRRTRRTPEFRRDEERWKRHPVQHPEAREGEDASEALTAAQEAHSEDSSHASGEAWHRQDLTAHIKGLTREMNELWDQASSLEHTSDAHDQELDAHHREILELRDKNAKLCYQMEDLENRSKRANI</sequence>
<name>A0AAV7VS32_PLEWA</name>
<keyword evidence="3" id="KW-1185">Reference proteome</keyword>